<keyword evidence="2" id="KW-1185">Reference proteome</keyword>
<comment type="caution">
    <text evidence="1">The sequence shown here is derived from an EMBL/GenBank/DDBJ whole genome shotgun (WGS) entry which is preliminary data.</text>
</comment>
<gene>
    <name evidence="1" type="ORF">PORY_002334</name>
</gene>
<dbReference type="EMBL" id="JABTEG010000009">
    <property type="protein sequence ID" value="KAG4304359.1"/>
    <property type="molecule type" value="Genomic_DNA"/>
</dbReference>
<reference evidence="1 2" key="1">
    <citation type="journal article" date="2021" name="Commun. Biol.">
        <title>Genomic insights into the host specific adaptation of the Pneumocystis genus.</title>
        <authorList>
            <person name="Cisse O.H."/>
            <person name="Ma L."/>
            <person name="Dekker J.P."/>
            <person name="Khil P.P."/>
            <person name="Youn J.-H."/>
            <person name="Brenchley J.M."/>
            <person name="Blair R."/>
            <person name="Pahar B."/>
            <person name="Chabe M."/>
            <person name="Van Rompay K.K.A."/>
            <person name="Keesler R."/>
            <person name="Sukura A."/>
            <person name="Hirsch V."/>
            <person name="Kutty G."/>
            <person name="Liu Y."/>
            <person name="Peng L."/>
            <person name="Chen J."/>
            <person name="Song J."/>
            <person name="Weissenbacher-Lang C."/>
            <person name="Xu J."/>
            <person name="Upham N.S."/>
            <person name="Stajich J.E."/>
            <person name="Cuomo C.A."/>
            <person name="Cushion M.T."/>
            <person name="Kovacs J.A."/>
        </authorList>
    </citation>
    <scope>NUCLEOTIDE SEQUENCE [LARGE SCALE GENOMIC DNA]</scope>
    <source>
        <strain evidence="1 2">RABM</strain>
    </source>
</reference>
<protein>
    <submittedName>
        <fullName evidence="1">Uncharacterized protein</fullName>
    </submittedName>
</protein>
<sequence length="483" mass="56514">MGFGILYYIFRYLSKVILWMFYKPIIVIQHDKIDFKKPIIVFCTHTNMESMIDIAVLASIFPKPVHFWAKNSIFKVNPIASKILYNMGVIPVDRETKNNSMLFKITFNALENVETLAIYPEGTSHTSPHLLNLKDGVSWVALQYKYNMFNYNTSLSQIPDKLNDLILLPVGITYLEKFKYRSNIIVTYGMPIDIGLYKDEFLEDPKDSVKKLTDLMKEKLWKITINATDWDVLRISELSRCILFGDNKNMSAENYILITQSFINMFELHRSNEKRKDILELYNILGNESKALKLACIEVNDIINLHTVSRRYFLLQIVLKTISLITHFPFVLPIIIIHIPTYIMCSFVEKKQIFDESKAQDKLLTAFFVSIIVNICVFFFIKKIIISCPLNGIISISIIIIMTNYYNKVIDGFYDEWKHYKKAWYLGWFILRPHGRNYILQRLYKLQNAKKKLLNIIQSGQGKDINVIKEAFETISIKHFHAK</sequence>
<proteinExistence type="predicted"/>
<organism evidence="1 2">
    <name type="scientific">Pneumocystis oryctolagi</name>
    <dbReference type="NCBI Taxonomy" id="42067"/>
    <lineage>
        <taxon>Eukaryota</taxon>
        <taxon>Fungi</taxon>
        <taxon>Dikarya</taxon>
        <taxon>Ascomycota</taxon>
        <taxon>Taphrinomycotina</taxon>
        <taxon>Pneumocystomycetes</taxon>
        <taxon>Pneumocystaceae</taxon>
        <taxon>Pneumocystis</taxon>
    </lineage>
</organism>
<evidence type="ECO:0000313" key="2">
    <source>
        <dbReference type="Proteomes" id="UP000768646"/>
    </source>
</evidence>
<evidence type="ECO:0000313" key="1">
    <source>
        <dbReference type="EMBL" id="KAG4304359.1"/>
    </source>
</evidence>
<accession>A0ACB7C9H8</accession>
<dbReference type="Proteomes" id="UP000768646">
    <property type="component" value="Unassembled WGS sequence"/>
</dbReference>
<name>A0ACB7C9H8_9ASCO</name>